<dbReference type="Proteomes" id="UP001564626">
    <property type="component" value="Unassembled WGS sequence"/>
</dbReference>
<dbReference type="EMBL" id="JBGEHV010000068">
    <property type="protein sequence ID" value="MEY8042879.1"/>
    <property type="molecule type" value="Genomic_DNA"/>
</dbReference>
<comment type="caution">
    <text evidence="2">The sequence shown here is derived from an EMBL/GenBank/DDBJ whole genome shotgun (WGS) entry which is preliminary data.</text>
</comment>
<evidence type="ECO:0000313" key="2">
    <source>
        <dbReference type="EMBL" id="MEY8042879.1"/>
    </source>
</evidence>
<evidence type="ECO:0000259" key="1">
    <source>
        <dbReference type="Pfam" id="PF13672"/>
    </source>
</evidence>
<dbReference type="InterPro" id="IPR001932">
    <property type="entry name" value="PPM-type_phosphatase-like_dom"/>
</dbReference>
<feature type="domain" description="PPM-type phosphatase" evidence="1">
    <location>
        <begin position="20"/>
        <end position="139"/>
    </location>
</feature>
<accession>A0ABV4CTX5</accession>
<dbReference type="Pfam" id="PF13672">
    <property type="entry name" value="PP2C_2"/>
    <property type="match status" value="1"/>
</dbReference>
<gene>
    <name evidence="2" type="ORF">AB8O55_26025</name>
</gene>
<reference evidence="2 3" key="1">
    <citation type="submission" date="2024-08" db="EMBL/GenBank/DDBJ databases">
        <title>Genome mining of Saccharopolyspora cebuensis PGLac3 from Nigerian medicinal plant.</title>
        <authorList>
            <person name="Ezeobiora C.E."/>
            <person name="Igbokwe N.H."/>
            <person name="Amin D.H."/>
            <person name="Mendie U.E."/>
        </authorList>
    </citation>
    <scope>NUCLEOTIDE SEQUENCE [LARGE SCALE GENOMIC DNA]</scope>
    <source>
        <strain evidence="2 3">PGLac3</strain>
    </source>
</reference>
<dbReference type="RefSeq" id="WP_345362715.1">
    <property type="nucleotide sequence ID" value="NZ_BAABII010000007.1"/>
</dbReference>
<name>A0ABV4CTX5_9PSEU</name>
<keyword evidence="3" id="KW-1185">Reference proteome</keyword>
<protein>
    <submittedName>
        <fullName evidence="2">Protein phosphatase 2C domain-containing protein</fullName>
    </submittedName>
</protein>
<proteinExistence type="predicted"/>
<dbReference type="InterPro" id="IPR036457">
    <property type="entry name" value="PPM-type-like_dom_sf"/>
</dbReference>
<dbReference type="SUPFAM" id="SSF81606">
    <property type="entry name" value="PP2C-like"/>
    <property type="match status" value="1"/>
</dbReference>
<organism evidence="2 3">
    <name type="scientific">Saccharopolyspora cebuensis</name>
    <dbReference type="NCBI Taxonomy" id="418759"/>
    <lineage>
        <taxon>Bacteria</taxon>
        <taxon>Bacillati</taxon>
        <taxon>Actinomycetota</taxon>
        <taxon>Actinomycetes</taxon>
        <taxon>Pseudonocardiales</taxon>
        <taxon>Pseudonocardiaceae</taxon>
        <taxon>Saccharopolyspora</taxon>
    </lineage>
</organism>
<evidence type="ECO:0000313" key="3">
    <source>
        <dbReference type="Proteomes" id="UP001564626"/>
    </source>
</evidence>
<sequence>MRVELGSWAAPGAVNEDCALAGPDWVVVLDGATEQPGVETGCAHDVPWLVRQLAAALAAGLTRSDAPLDDLLAEAIEAARRAHPECDLTNSWSPSSTASLLRRRGGSVEYLVLADSPVVLEIAGEVAVVLDDRVDRLPERTIAAVEHWRNREGGFWVAGTDPEAARHALTGAVPVAELGRAAVLSDGAARWVDRFGLGDWTALLDLLDGGGPELLRRRVRAAEDADPHRPGKRHDDLTAALVRFTG</sequence>